<dbReference type="AlphaFoldDB" id="A0A8T0HQS1"/>
<evidence type="ECO:0000256" key="5">
    <source>
        <dbReference type="ARBA" id="ARBA00022729"/>
    </source>
</evidence>
<comment type="similarity">
    <text evidence="2 6">Belongs to the plant self-incompatibility (S1) protein family.</text>
</comment>
<keyword evidence="3 6" id="KW-0713">Self-incompatibility</keyword>
<dbReference type="EMBL" id="CM026426">
    <property type="protein sequence ID" value="KAG0573086.1"/>
    <property type="molecule type" value="Genomic_DNA"/>
</dbReference>
<comment type="caution">
    <text evidence="7">The sequence shown here is derived from an EMBL/GenBank/DDBJ whole genome shotgun (WGS) entry which is preliminary data.</text>
</comment>
<keyword evidence="8" id="KW-1185">Reference proteome</keyword>
<sequence length="159" mass="17965">MSTTLRLRLLWLPAAVAMIILKLATITVSVNNGGNPSGSSVNIINGLNDTFVLHCSSKDNDFGQVAVFPKTNYYWKFDPNIFGRTVYNCEFLWGKKKQEFPVWQGSDYDERPTCCARGPCTYRINSDGIYSAVSSDTDDNSVAEEWTFYKSWLPNPVFH</sequence>
<evidence type="ECO:0000256" key="6">
    <source>
        <dbReference type="RuleBase" id="RU367044"/>
    </source>
</evidence>
<feature type="signal peptide" evidence="6">
    <location>
        <begin position="1"/>
        <end position="29"/>
    </location>
</feature>
<evidence type="ECO:0000256" key="3">
    <source>
        <dbReference type="ARBA" id="ARBA00022471"/>
    </source>
</evidence>
<dbReference type="GO" id="GO:0005576">
    <property type="term" value="C:extracellular region"/>
    <property type="evidence" value="ECO:0007669"/>
    <property type="project" value="UniProtKB-SubCell"/>
</dbReference>
<evidence type="ECO:0000313" key="8">
    <source>
        <dbReference type="Proteomes" id="UP000822688"/>
    </source>
</evidence>
<dbReference type="PANTHER" id="PTHR31232">
    <property type="match status" value="1"/>
</dbReference>
<dbReference type="InterPro" id="IPR010264">
    <property type="entry name" value="Self-incomp_S1"/>
</dbReference>
<organism evidence="7 8">
    <name type="scientific">Ceratodon purpureus</name>
    <name type="common">Fire moss</name>
    <name type="synonym">Dicranum purpureum</name>
    <dbReference type="NCBI Taxonomy" id="3225"/>
    <lineage>
        <taxon>Eukaryota</taxon>
        <taxon>Viridiplantae</taxon>
        <taxon>Streptophyta</taxon>
        <taxon>Embryophyta</taxon>
        <taxon>Bryophyta</taxon>
        <taxon>Bryophytina</taxon>
        <taxon>Bryopsida</taxon>
        <taxon>Dicranidae</taxon>
        <taxon>Pseudoditrichales</taxon>
        <taxon>Ditrichaceae</taxon>
        <taxon>Ceratodon</taxon>
    </lineage>
</organism>
<accession>A0A8T0HQS1</accession>
<reference evidence="7" key="1">
    <citation type="submission" date="2020-06" db="EMBL/GenBank/DDBJ databases">
        <title>WGS assembly of Ceratodon purpureus strain R40.</title>
        <authorList>
            <person name="Carey S.B."/>
            <person name="Jenkins J."/>
            <person name="Shu S."/>
            <person name="Lovell J.T."/>
            <person name="Sreedasyam A."/>
            <person name="Maumus F."/>
            <person name="Tiley G.P."/>
            <person name="Fernandez-Pozo N."/>
            <person name="Barry K."/>
            <person name="Chen C."/>
            <person name="Wang M."/>
            <person name="Lipzen A."/>
            <person name="Daum C."/>
            <person name="Saski C.A."/>
            <person name="Payton A.C."/>
            <person name="Mcbreen J.C."/>
            <person name="Conrad R.E."/>
            <person name="Kollar L.M."/>
            <person name="Olsson S."/>
            <person name="Huttunen S."/>
            <person name="Landis J.B."/>
            <person name="Wickett N.J."/>
            <person name="Johnson M.G."/>
            <person name="Rensing S.A."/>
            <person name="Grimwood J."/>
            <person name="Schmutz J."/>
            <person name="Mcdaniel S.F."/>
        </authorList>
    </citation>
    <scope>NUCLEOTIDE SEQUENCE</scope>
    <source>
        <strain evidence="7">R40</strain>
    </source>
</reference>
<dbReference type="Proteomes" id="UP000822688">
    <property type="component" value="Chromosome V"/>
</dbReference>
<evidence type="ECO:0000256" key="4">
    <source>
        <dbReference type="ARBA" id="ARBA00022525"/>
    </source>
</evidence>
<evidence type="ECO:0000313" key="7">
    <source>
        <dbReference type="EMBL" id="KAG0573085.1"/>
    </source>
</evidence>
<gene>
    <name evidence="7" type="ORF">KC19_VG147600</name>
</gene>
<dbReference type="PANTHER" id="PTHR31232:SF18">
    <property type="entry name" value="S-PROTEIN HOMOLOG"/>
    <property type="match status" value="1"/>
</dbReference>
<comment type="subcellular location">
    <subcellularLocation>
        <location evidence="1 6">Secreted</location>
    </subcellularLocation>
</comment>
<dbReference type="EMBL" id="CM026426">
    <property type="protein sequence ID" value="KAG0573085.1"/>
    <property type="molecule type" value="Genomic_DNA"/>
</dbReference>
<keyword evidence="5 6" id="KW-0732">Signal</keyword>
<proteinExistence type="inferred from homology"/>
<evidence type="ECO:0000256" key="2">
    <source>
        <dbReference type="ARBA" id="ARBA00005581"/>
    </source>
</evidence>
<dbReference type="Pfam" id="PF05938">
    <property type="entry name" value="Self-incomp_S1"/>
    <property type="match status" value="1"/>
</dbReference>
<evidence type="ECO:0000256" key="1">
    <source>
        <dbReference type="ARBA" id="ARBA00004613"/>
    </source>
</evidence>
<protein>
    <recommendedName>
        <fullName evidence="6">S-protein homolog</fullName>
    </recommendedName>
</protein>
<keyword evidence="4 6" id="KW-0964">Secreted</keyword>
<dbReference type="GO" id="GO:0060320">
    <property type="term" value="P:rejection of self pollen"/>
    <property type="evidence" value="ECO:0007669"/>
    <property type="project" value="UniProtKB-KW"/>
</dbReference>
<name>A0A8T0HQS1_CERPU</name>
<feature type="chain" id="PRO_5036511316" description="S-protein homolog" evidence="6">
    <location>
        <begin position="30"/>
        <end position="159"/>
    </location>
</feature>